<evidence type="ECO:0000256" key="2">
    <source>
        <dbReference type="ARBA" id="ARBA00022889"/>
    </source>
</evidence>
<keyword evidence="2" id="KW-0130">Cell adhesion</keyword>
<dbReference type="RefSeq" id="WP_307040328.1">
    <property type="nucleotide sequence ID" value="NZ_JAUSYY010000001.1"/>
</dbReference>
<feature type="region of interest" description="Disordered" evidence="4">
    <location>
        <begin position="236"/>
        <end position="256"/>
    </location>
</feature>
<feature type="chain" id="PRO_5045330847" description="Chaplin domain-containing protein" evidence="5">
    <location>
        <begin position="29"/>
        <end position="361"/>
    </location>
</feature>
<protein>
    <recommendedName>
        <fullName evidence="6">Chaplin domain-containing protein</fullName>
    </recommendedName>
</protein>
<organism evidence="7 8">
    <name type="scientific">Agromyces ramosus</name>
    <dbReference type="NCBI Taxonomy" id="33879"/>
    <lineage>
        <taxon>Bacteria</taxon>
        <taxon>Bacillati</taxon>
        <taxon>Actinomycetota</taxon>
        <taxon>Actinomycetes</taxon>
        <taxon>Micrococcales</taxon>
        <taxon>Microbacteriaceae</taxon>
        <taxon>Agromyces</taxon>
    </lineage>
</organism>
<sequence length="361" mass="33959">MKRLAMRALYATLFAGGLTLLGAGVAHASDTSGDDGILSGTQAGISIELPVTPSGNAVSVIGDSSSSDATTEVSSGDDAEPVAVTSGDDGVGSGTQALVDVAVPVTVSGNAVSVIGDSSSEDATTVVAPADSSADAGTAETSGDDSLLGGTQGLVNVTAPVTLGGNAISVIGDSSSENATTVVKSGDSGGADSASTSGDDSILGGTQLLGNVNAPITLGGNAISIIGDSVSSDATTVVESGNGSGGGSSAETSGEHSILGGTQAVIVGNLPVTVGGNAVSGIGDSSTDGAMTGVVTGGSGGSEATTSGEDSILGGTQVLPSLGLPLTVGGNAISGIGDSTSTDAVRVVRPGTRGRFGDDGR</sequence>
<evidence type="ECO:0000256" key="5">
    <source>
        <dbReference type="SAM" id="SignalP"/>
    </source>
</evidence>
<keyword evidence="8" id="KW-1185">Reference proteome</keyword>
<comment type="caution">
    <text evidence="7">The sequence shown here is derived from an EMBL/GenBank/DDBJ whole genome shotgun (WGS) entry which is preliminary data.</text>
</comment>
<proteinExistence type="predicted"/>
<keyword evidence="1" id="KW-0964">Secreted</keyword>
<dbReference type="PROSITE" id="PS51884">
    <property type="entry name" value="CHAPLIN"/>
    <property type="match status" value="1"/>
</dbReference>
<evidence type="ECO:0000313" key="8">
    <source>
        <dbReference type="Proteomes" id="UP001239083"/>
    </source>
</evidence>
<feature type="region of interest" description="Disordered" evidence="4">
    <location>
        <begin position="285"/>
        <end position="310"/>
    </location>
</feature>
<evidence type="ECO:0000256" key="3">
    <source>
        <dbReference type="ARBA" id="ARBA00023087"/>
    </source>
</evidence>
<keyword evidence="5" id="KW-0732">Signal</keyword>
<evidence type="ECO:0000256" key="4">
    <source>
        <dbReference type="SAM" id="MobiDB-lite"/>
    </source>
</evidence>
<dbReference type="Pfam" id="PF03777">
    <property type="entry name" value="ChpA-C"/>
    <property type="match status" value="1"/>
</dbReference>
<dbReference type="EMBL" id="JAUSYY010000001">
    <property type="protein sequence ID" value="MDQ0893695.1"/>
    <property type="molecule type" value="Genomic_DNA"/>
</dbReference>
<feature type="region of interest" description="Disordered" evidence="4">
    <location>
        <begin position="59"/>
        <end position="91"/>
    </location>
</feature>
<gene>
    <name evidence="7" type="ORF">QFZ26_001250</name>
</gene>
<accession>A0ABU0R6J3</accession>
<evidence type="ECO:0000259" key="6">
    <source>
        <dbReference type="PROSITE" id="PS51884"/>
    </source>
</evidence>
<evidence type="ECO:0000256" key="1">
    <source>
        <dbReference type="ARBA" id="ARBA00022512"/>
    </source>
</evidence>
<feature type="region of interest" description="Disordered" evidence="4">
    <location>
        <begin position="115"/>
        <end position="149"/>
    </location>
</feature>
<feature type="compositionally biased region" description="Low complexity" evidence="4">
    <location>
        <begin position="63"/>
        <end position="74"/>
    </location>
</feature>
<name>A0ABU0R6J3_9MICO</name>
<feature type="signal peptide" evidence="5">
    <location>
        <begin position="1"/>
        <end position="28"/>
    </location>
</feature>
<keyword evidence="1" id="KW-0134">Cell wall</keyword>
<dbReference type="InterPro" id="IPR005528">
    <property type="entry name" value="ChpA-H"/>
</dbReference>
<evidence type="ECO:0000313" key="7">
    <source>
        <dbReference type="EMBL" id="MDQ0893695.1"/>
    </source>
</evidence>
<keyword evidence="3" id="KW-0034">Amyloid</keyword>
<dbReference type="Proteomes" id="UP001239083">
    <property type="component" value="Unassembled WGS sequence"/>
</dbReference>
<feature type="region of interest" description="Disordered" evidence="4">
    <location>
        <begin position="179"/>
        <end position="198"/>
    </location>
</feature>
<feature type="domain" description="Chaplin" evidence="6">
    <location>
        <begin position="88"/>
        <end position="128"/>
    </location>
</feature>
<reference evidence="7 8" key="1">
    <citation type="submission" date="2023-07" db="EMBL/GenBank/DDBJ databases">
        <title>Comparative genomics of wheat-associated soil bacteria to identify genetic determinants of phenazine resistance.</title>
        <authorList>
            <person name="Mouncey N."/>
        </authorList>
    </citation>
    <scope>NUCLEOTIDE SEQUENCE [LARGE SCALE GENOMIC DNA]</scope>
    <source>
        <strain evidence="7 8">V3I3</strain>
    </source>
</reference>